<keyword evidence="1" id="KW-1133">Transmembrane helix</keyword>
<protein>
    <submittedName>
        <fullName evidence="2">Uncharacterized protein</fullName>
    </submittedName>
</protein>
<evidence type="ECO:0000256" key="1">
    <source>
        <dbReference type="SAM" id="Phobius"/>
    </source>
</evidence>
<evidence type="ECO:0000313" key="3">
    <source>
        <dbReference type="Proteomes" id="UP000326532"/>
    </source>
</evidence>
<sequence>MFLRRGSSSADTLMIQFLTCHVLITASFMVRGQCMYVVCTYILIESVCILPSIFSI</sequence>
<evidence type="ECO:0000313" key="2">
    <source>
        <dbReference type="EMBL" id="KAB8206513.1"/>
    </source>
</evidence>
<dbReference type="AlphaFoldDB" id="A0A5N6DPR8"/>
<organism evidence="2 3">
    <name type="scientific">Aspergillus parasiticus</name>
    <dbReference type="NCBI Taxonomy" id="5067"/>
    <lineage>
        <taxon>Eukaryota</taxon>
        <taxon>Fungi</taxon>
        <taxon>Dikarya</taxon>
        <taxon>Ascomycota</taxon>
        <taxon>Pezizomycotina</taxon>
        <taxon>Eurotiomycetes</taxon>
        <taxon>Eurotiomycetidae</taxon>
        <taxon>Eurotiales</taxon>
        <taxon>Aspergillaceae</taxon>
        <taxon>Aspergillus</taxon>
        <taxon>Aspergillus subgen. Circumdati</taxon>
    </lineage>
</organism>
<dbReference type="Proteomes" id="UP000326532">
    <property type="component" value="Unassembled WGS sequence"/>
</dbReference>
<gene>
    <name evidence="2" type="ORF">BDV34DRAFT_193982</name>
</gene>
<dbReference type="VEuPathDB" id="FungiDB:BDV34DRAFT_193982"/>
<reference evidence="2 3" key="1">
    <citation type="submission" date="2019-04" db="EMBL/GenBank/DDBJ databases">
        <title>Fungal friends and foes A comparative genomics study of 23 Aspergillus species from section Flavi.</title>
        <authorList>
            <consortium name="DOE Joint Genome Institute"/>
            <person name="Kjaerbolling I."/>
            <person name="Vesth T.C."/>
            <person name="Frisvad J.C."/>
            <person name="Nybo J.L."/>
            <person name="Theobald S."/>
            <person name="Kildgaard S."/>
            <person name="Petersen T.I."/>
            <person name="Kuo A."/>
            <person name="Sato A."/>
            <person name="Lyhne E.K."/>
            <person name="Kogle M.E."/>
            <person name="Wiebenga A."/>
            <person name="Kun R.S."/>
            <person name="Lubbers R.J."/>
            <person name="Makela M.R."/>
            <person name="Barry K."/>
            <person name="Chovatia M."/>
            <person name="Clum A."/>
            <person name="Daum C."/>
            <person name="Haridas S."/>
            <person name="He G."/>
            <person name="LaButti K."/>
            <person name="Lipzen A."/>
            <person name="Mondo S."/>
            <person name="Pangilinan J."/>
            <person name="Riley R."/>
            <person name="Salamov A."/>
            <person name="Simmons B.A."/>
            <person name="Magnuson J.K."/>
            <person name="Henrissat B."/>
            <person name="Mortensen U.H."/>
            <person name="Larsen T.O."/>
            <person name="De vries R.P."/>
            <person name="Grigoriev I.V."/>
            <person name="Machida M."/>
            <person name="Baker S.E."/>
            <person name="Andersen M.R."/>
        </authorList>
    </citation>
    <scope>NUCLEOTIDE SEQUENCE [LARGE SCALE GENOMIC DNA]</scope>
    <source>
        <strain evidence="2 3">CBS 117618</strain>
    </source>
</reference>
<keyword evidence="1" id="KW-0812">Transmembrane</keyword>
<feature type="transmembrane region" description="Helical" evidence="1">
    <location>
        <begin position="12"/>
        <end position="29"/>
    </location>
</feature>
<dbReference type="EMBL" id="ML734963">
    <property type="protein sequence ID" value="KAB8206513.1"/>
    <property type="molecule type" value="Genomic_DNA"/>
</dbReference>
<keyword evidence="1" id="KW-0472">Membrane</keyword>
<keyword evidence="3" id="KW-1185">Reference proteome</keyword>
<proteinExistence type="predicted"/>
<accession>A0A5N6DPR8</accession>
<name>A0A5N6DPR8_ASPPA</name>
<feature type="transmembrane region" description="Helical" evidence="1">
    <location>
        <begin position="35"/>
        <end position="54"/>
    </location>
</feature>